<comment type="caution">
    <text evidence="2">The sequence shown here is derived from an EMBL/GenBank/DDBJ whole genome shotgun (WGS) entry which is preliminary data.</text>
</comment>
<reference evidence="2" key="1">
    <citation type="submission" date="2020-01" db="EMBL/GenBank/DDBJ databases">
        <title>Identification and distribution of gene clusters putatively required for synthesis of sphingolipid metabolism inhibitors in phylogenetically diverse species of the filamentous fungus Fusarium.</title>
        <authorList>
            <person name="Kim H.-S."/>
            <person name="Busman M."/>
            <person name="Brown D.W."/>
            <person name="Divon H."/>
            <person name="Uhlig S."/>
            <person name="Proctor R.H."/>
        </authorList>
    </citation>
    <scope>NUCLEOTIDE SEQUENCE</scope>
    <source>
        <strain evidence="2">NRRL 53441</strain>
    </source>
</reference>
<evidence type="ECO:0000256" key="1">
    <source>
        <dbReference type="SAM" id="MobiDB-lite"/>
    </source>
</evidence>
<sequence>MSDHHDNQDATLSNGTTEVPIAEKDTAVAFSSDSDGSVSSTEDADVFGDAVPLAAEEPVLTHQVGQLRLIGILDPLSRPVDCYLENEFEPGMVRNVTANSDLTVRAFVCQGERRAVESIWRTIPDRYPGEQVEIIGFFVPFGIARPEMRHVSLPPGFRRYVAGFRPVGTTPPERALASDEDGPRSLVQKYNQIWRDWLRENRTLSRDECDVGLIAWPVLPCYEHGMETEIAQKLKNDSFSE</sequence>
<name>A0A8H4NQE7_9HYPO</name>
<feature type="region of interest" description="Disordered" evidence="1">
    <location>
        <begin position="1"/>
        <end position="22"/>
    </location>
</feature>
<gene>
    <name evidence="2" type="ORF">F53441_12319</name>
</gene>
<dbReference type="OrthoDB" id="5026901at2759"/>
<accession>A0A8H4NQE7</accession>
<organism evidence="2 3">
    <name type="scientific">Fusarium austroafricanum</name>
    <dbReference type="NCBI Taxonomy" id="2364996"/>
    <lineage>
        <taxon>Eukaryota</taxon>
        <taxon>Fungi</taxon>
        <taxon>Dikarya</taxon>
        <taxon>Ascomycota</taxon>
        <taxon>Pezizomycotina</taxon>
        <taxon>Sordariomycetes</taxon>
        <taxon>Hypocreomycetidae</taxon>
        <taxon>Hypocreales</taxon>
        <taxon>Nectriaceae</taxon>
        <taxon>Fusarium</taxon>
        <taxon>Fusarium concolor species complex</taxon>
    </lineage>
</organism>
<evidence type="ECO:0000313" key="2">
    <source>
        <dbReference type="EMBL" id="KAF4440371.1"/>
    </source>
</evidence>
<keyword evidence="3" id="KW-1185">Reference proteome</keyword>
<protein>
    <submittedName>
        <fullName evidence="2">Uncharacterized protein</fullName>
    </submittedName>
</protein>
<evidence type="ECO:0000313" key="3">
    <source>
        <dbReference type="Proteomes" id="UP000605986"/>
    </source>
</evidence>
<dbReference type="EMBL" id="JAADJG010000661">
    <property type="protein sequence ID" value="KAF4440371.1"/>
    <property type="molecule type" value="Genomic_DNA"/>
</dbReference>
<dbReference type="AlphaFoldDB" id="A0A8H4NQE7"/>
<dbReference type="Proteomes" id="UP000605986">
    <property type="component" value="Unassembled WGS sequence"/>
</dbReference>
<proteinExistence type="predicted"/>